<feature type="domain" description="Bacterial bifunctional deaminase-reductase C-terminal" evidence="4">
    <location>
        <begin position="29"/>
        <end position="233"/>
    </location>
</feature>
<dbReference type="PANTHER" id="PTHR38011">
    <property type="entry name" value="DIHYDROFOLATE REDUCTASE FAMILY PROTEIN (AFU_ORTHOLOGUE AFUA_8G06820)"/>
    <property type="match status" value="1"/>
</dbReference>
<keyword evidence="6" id="KW-1185">Reference proteome</keyword>
<dbReference type="PANTHER" id="PTHR38011:SF7">
    <property type="entry name" value="2,5-DIAMINO-6-RIBOSYLAMINO-4(3H)-PYRIMIDINONE 5'-PHOSPHATE REDUCTASE"/>
    <property type="match status" value="1"/>
</dbReference>
<comment type="caution">
    <text evidence="5">The sequence shown here is derived from an EMBL/GenBank/DDBJ whole genome shotgun (WGS) entry which is preliminary data.</text>
</comment>
<dbReference type="Pfam" id="PF01872">
    <property type="entry name" value="RibD_C"/>
    <property type="match status" value="1"/>
</dbReference>
<sequence>MVRIDAVLPSPVADLDDEAIAAHYAAGSPWLRVNFVSSIDGAATADGLSAGLGGDADHRVFDILRRLCDMVLVASGTVKAEGYGPMVVDDESAAWRVAHGLQAQPVFAIVSGRLDLDPTSAIFTDAPVRPIVVTTGSSPMGPRAALAEVADVLICGESELDPAAMVQQLAFRGLGRIHCEGGPSLFGALLDADVVDELCLTLSPLLEAGDSGRIAHSATGDSRAMELAGVLHSDGTLLLRYTRAR</sequence>
<accession>A0A934W3T1</accession>
<dbReference type="InterPro" id="IPR050765">
    <property type="entry name" value="Riboflavin_Biosynth_HTPR"/>
</dbReference>
<dbReference type="AlphaFoldDB" id="A0A934W3T1"/>
<dbReference type="Gene3D" id="3.40.430.10">
    <property type="entry name" value="Dihydrofolate Reductase, subunit A"/>
    <property type="match status" value="1"/>
</dbReference>
<dbReference type="GO" id="GO:0009231">
    <property type="term" value="P:riboflavin biosynthetic process"/>
    <property type="evidence" value="ECO:0007669"/>
    <property type="project" value="InterPro"/>
</dbReference>
<dbReference type="GO" id="GO:0008703">
    <property type="term" value="F:5-amino-6-(5-phosphoribosylamino)uracil reductase activity"/>
    <property type="evidence" value="ECO:0007669"/>
    <property type="project" value="InterPro"/>
</dbReference>
<keyword evidence="3" id="KW-0560">Oxidoreductase</keyword>
<evidence type="ECO:0000256" key="1">
    <source>
        <dbReference type="ARBA" id="ARBA00005104"/>
    </source>
</evidence>
<evidence type="ECO:0000313" key="5">
    <source>
        <dbReference type="EMBL" id="MBK4348211.1"/>
    </source>
</evidence>
<reference evidence="5" key="1">
    <citation type="submission" date="2021-01" db="EMBL/GenBank/DDBJ databases">
        <title>Lacisediminihabitans sp. nov. strain G11-30, isolated from Antarctic Soil.</title>
        <authorList>
            <person name="Li J."/>
        </authorList>
    </citation>
    <scope>NUCLEOTIDE SEQUENCE</scope>
    <source>
        <strain evidence="5">G11-30</strain>
    </source>
</reference>
<name>A0A934W3T1_9MICO</name>
<dbReference type="SUPFAM" id="SSF53597">
    <property type="entry name" value="Dihydrofolate reductase-like"/>
    <property type="match status" value="1"/>
</dbReference>
<dbReference type="Proteomes" id="UP000636458">
    <property type="component" value="Unassembled WGS sequence"/>
</dbReference>
<protein>
    <submittedName>
        <fullName evidence="5">Pyrimidine reductase family protein</fullName>
    </submittedName>
</protein>
<dbReference type="InterPro" id="IPR024072">
    <property type="entry name" value="DHFR-like_dom_sf"/>
</dbReference>
<dbReference type="EMBL" id="JAEPES010000004">
    <property type="protein sequence ID" value="MBK4348211.1"/>
    <property type="molecule type" value="Genomic_DNA"/>
</dbReference>
<keyword evidence="2" id="KW-0521">NADP</keyword>
<evidence type="ECO:0000259" key="4">
    <source>
        <dbReference type="Pfam" id="PF01872"/>
    </source>
</evidence>
<evidence type="ECO:0000313" key="6">
    <source>
        <dbReference type="Proteomes" id="UP000636458"/>
    </source>
</evidence>
<comment type="pathway">
    <text evidence="1">Cofactor biosynthesis; riboflavin biosynthesis.</text>
</comment>
<dbReference type="NCBIfam" id="NF010663">
    <property type="entry name" value="PRK14059.1-1"/>
    <property type="match status" value="1"/>
</dbReference>
<gene>
    <name evidence="5" type="ORF">IV501_11245</name>
</gene>
<proteinExistence type="predicted"/>
<dbReference type="InterPro" id="IPR002734">
    <property type="entry name" value="RibDG_C"/>
</dbReference>
<evidence type="ECO:0000256" key="3">
    <source>
        <dbReference type="ARBA" id="ARBA00023002"/>
    </source>
</evidence>
<organism evidence="5 6">
    <name type="scientific">Lacisediminihabitans changchengi</name>
    <dbReference type="NCBI Taxonomy" id="2787634"/>
    <lineage>
        <taxon>Bacteria</taxon>
        <taxon>Bacillati</taxon>
        <taxon>Actinomycetota</taxon>
        <taxon>Actinomycetes</taxon>
        <taxon>Micrococcales</taxon>
        <taxon>Microbacteriaceae</taxon>
        <taxon>Lacisediminihabitans</taxon>
    </lineage>
</organism>
<evidence type="ECO:0000256" key="2">
    <source>
        <dbReference type="ARBA" id="ARBA00022857"/>
    </source>
</evidence>
<dbReference type="RefSeq" id="WP_200556440.1">
    <property type="nucleotide sequence ID" value="NZ_JAEPES010000004.1"/>
</dbReference>